<evidence type="ECO:0000259" key="7">
    <source>
        <dbReference type="Pfam" id="PF13966"/>
    </source>
</evidence>
<comment type="caution">
    <text evidence="8">The sequence shown here is derived from an EMBL/GenBank/DDBJ whole genome shotgun (WGS) entry which is preliminary data.</text>
</comment>
<comment type="pathway">
    <text evidence="1">Pyrimidine metabolism; CTP biosynthesis via de novo pathway; UDP from UMP (UMPK route): step 1/1.</text>
</comment>
<dbReference type="Pfam" id="PF00696">
    <property type="entry name" value="AA_kinase"/>
    <property type="match status" value="1"/>
</dbReference>
<keyword evidence="8" id="KW-0418">Kinase</keyword>
<dbReference type="SUPFAM" id="SSF56219">
    <property type="entry name" value="DNase I-like"/>
    <property type="match status" value="1"/>
</dbReference>
<dbReference type="Pfam" id="PF13966">
    <property type="entry name" value="zf-RVT"/>
    <property type="match status" value="1"/>
</dbReference>
<dbReference type="UniPathway" id="UPA00159">
    <property type="reaction ID" value="UER00275"/>
</dbReference>
<keyword evidence="8" id="KW-0808">Transferase</keyword>
<dbReference type="GO" id="GO:0005737">
    <property type="term" value="C:cytoplasm"/>
    <property type="evidence" value="ECO:0007669"/>
    <property type="project" value="InterPro"/>
</dbReference>
<evidence type="ECO:0000256" key="2">
    <source>
        <dbReference type="ARBA" id="ARBA00007614"/>
    </source>
</evidence>
<dbReference type="GO" id="GO:0033862">
    <property type="term" value="F:UMP kinase activity"/>
    <property type="evidence" value="ECO:0007669"/>
    <property type="project" value="UniProtKB-EC"/>
</dbReference>
<dbReference type="PANTHER" id="PTHR42833:SF7">
    <property type="entry name" value="UMP KINASE"/>
    <property type="match status" value="1"/>
</dbReference>
<evidence type="ECO:0000313" key="9">
    <source>
        <dbReference type="Proteomes" id="UP000288805"/>
    </source>
</evidence>
<protein>
    <recommendedName>
        <fullName evidence="3">UMP kinase</fullName>
        <ecNumber evidence="3">2.7.4.22</ecNumber>
    </recommendedName>
    <alternativeName>
        <fullName evidence="5">Uridine monophosphate kinase</fullName>
    </alternativeName>
</protein>
<evidence type="ECO:0000256" key="3">
    <source>
        <dbReference type="ARBA" id="ARBA00012899"/>
    </source>
</evidence>
<comment type="similarity">
    <text evidence="2">Belongs to the UMP kinase family.</text>
</comment>
<evidence type="ECO:0000256" key="4">
    <source>
        <dbReference type="ARBA" id="ARBA00022975"/>
    </source>
</evidence>
<dbReference type="Proteomes" id="UP000288805">
    <property type="component" value="Unassembled WGS sequence"/>
</dbReference>
<sequence length="1286" mass="144416">MKPKTLSNPKWRRVVFKISGAALAGNCQNIDPKVAMQIAREVTTACRLGVEVAIVVGGRNFFCGDSWVSATGLDRPTAYQIGSLRQANKPILYKGSPWGHIRLSTFSLIFLCVVVGGSAEIHSEEVGEGNEGGTGLFEACRLVEVSVIGEVEEDDLFRSESTRSKDELMSTGGCISQRPKDAEGLRAITRDNECYSWRPLPRSRSRFSSSNLAFKTEKGWRGTHETEARSSKGGPIVLSLSKLQCSKSSAKEVLSIVHSQELSKLKGPSVSARHKARSWPPSLKVSPFAPKRKLDGGVLAEANLDIFRGSSVFNQGVSSSVPEISKDFTVEIEGDEGLSRCSLANKVCLPLLASFENGHPLVGAFVPKSFPISSVSAFHSFRCQPISSIPLESNFVSQVVPFSNFPGDEYSRLVSVSTSKGVAFPLEASNQKFKGCSFLREPLSSPEELCISGRVSSPEPEPPTLPLEGFQIEGLTPRKMVKKEEKNCLWNPGRGLGGDFNVIRRISEKLGDSRLTFNMRCFDEFIRESGLLDPPLRNAAFTWSNMQVDPICKRFENMWLLHPKFKENFRDWWQECMVEGWESHKFMRKLKFVKSKLKDWNKVAFGDLRERKNLILSNLGASWRVEGLDWVPISRESAAWLDRPFIEEEVRLTVFQLNKEKAPGPDGFTIAVYQDCWNVIKENLMRVFLEFHTNGIINQRCLRKVLHETIFGSQGAFVEGRHILDAVLIANKVVDEKRRSGEEGVVFKIDFEKAYDYVDWGFLDHVLERKEFSPKWRSWIRGCLSSSSFAILVNGNAKGKLMIKAEETGLTEGFFVGRDRTRVSLLQFVDDTIFFSKASLEHLQNLKIILWFLGKVSEWPLYYLGFPLGGNPKTIDFWDPVVERISRRLDVSIASKIEKLQRDFLWFGVGEGKKDHLIRWDVVCRPNELRGLGFGKTSLRNIALLGKWLWRFLRERNGLWHKVIASIYGTHPNGWTATWWLDGHIDSRAWFLPSSSLFSVKSFFLALSKFSNPTLFLPAKFLWSSKAPSKVKALAWLVVHGKVNTNDKLQLRRPYKSLCPQWCILCKGNGESIDHRFLHCPVTIGLWHKLFNLAGLAWVPPRSIVDMMVIAFKVYPCQMICFFMNPWCMMATVMNSILLQSALEKLGVQTRVQSAFPTPEVAEPYSRQRAIRHLEKGRVVIFGGIGAGTGNPLFTTDTAAALRASEINADAVLKGTNVNGIYDCHSANDNVVLDHLSFREVASRGISSMDMMAITYCEENGIPVVIFNLLEPGNISRALCGDQVAP</sequence>
<reference evidence="8 9" key="1">
    <citation type="journal article" date="2018" name="PLoS Genet.">
        <title>Population sequencing reveals clonal diversity and ancestral inbreeding in the grapevine cultivar Chardonnay.</title>
        <authorList>
            <person name="Roach M.J."/>
            <person name="Johnson D.L."/>
            <person name="Bohlmann J."/>
            <person name="van Vuuren H.J."/>
            <person name="Jones S.J."/>
            <person name="Pretorius I.S."/>
            <person name="Schmidt S.A."/>
            <person name="Borneman A.R."/>
        </authorList>
    </citation>
    <scope>NUCLEOTIDE SEQUENCE [LARGE SCALE GENOMIC DNA]</scope>
    <source>
        <strain evidence="9">cv. Chardonnay</strain>
        <tissue evidence="8">Leaf</tissue>
    </source>
</reference>
<proteinExistence type="inferred from homology"/>
<dbReference type="InterPro" id="IPR036691">
    <property type="entry name" value="Endo/exonu/phosph_ase_sf"/>
</dbReference>
<dbReference type="InterPro" id="IPR015963">
    <property type="entry name" value="Uridylate_kinase_bac"/>
</dbReference>
<feature type="domain" description="Reverse transcriptase zinc-binding" evidence="7">
    <location>
        <begin position="998"/>
        <end position="1087"/>
    </location>
</feature>
<dbReference type="EC" id="2.7.4.22" evidence="3"/>
<feature type="domain" description="Aspartate/glutamate/uridylate kinase" evidence="6">
    <location>
        <begin position="1127"/>
        <end position="1268"/>
    </location>
</feature>
<dbReference type="SUPFAM" id="SSF53633">
    <property type="entry name" value="Carbamate kinase-like"/>
    <property type="match status" value="2"/>
</dbReference>
<evidence type="ECO:0000259" key="6">
    <source>
        <dbReference type="Pfam" id="PF00696"/>
    </source>
</evidence>
<accession>A0A438GGS3</accession>
<keyword evidence="4" id="KW-0665">Pyrimidine biosynthesis</keyword>
<dbReference type="InterPro" id="IPR001048">
    <property type="entry name" value="Asp/Glu/Uridylate_kinase"/>
</dbReference>
<gene>
    <name evidence="8" type="primary">pyrH_0</name>
    <name evidence="8" type="ORF">CK203_058074</name>
</gene>
<dbReference type="InterPro" id="IPR026960">
    <property type="entry name" value="RVT-Znf"/>
</dbReference>
<dbReference type="EMBL" id="QGNW01000438">
    <property type="protein sequence ID" value="RVW71406.1"/>
    <property type="molecule type" value="Genomic_DNA"/>
</dbReference>
<evidence type="ECO:0000256" key="1">
    <source>
        <dbReference type="ARBA" id="ARBA00004791"/>
    </source>
</evidence>
<organism evidence="8 9">
    <name type="scientific">Vitis vinifera</name>
    <name type="common">Grape</name>
    <dbReference type="NCBI Taxonomy" id="29760"/>
    <lineage>
        <taxon>Eukaryota</taxon>
        <taxon>Viridiplantae</taxon>
        <taxon>Streptophyta</taxon>
        <taxon>Embryophyta</taxon>
        <taxon>Tracheophyta</taxon>
        <taxon>Spermatophyta</taxon>
        <taxon>Magnoliopsida</taxon>
        <taxon>eudicotyledons</taxon>
        <taxon>Gunneridae</taxon>
        <taxon>Pentapetalae</taxon>
        <taxon>rosids</taxon>
        <taxon>Vitales</taxon>
        <taxon>Vitaceae</taxon>
        <taxon>Viteae</taxon>
        <taxon>Vitis</taxon>
    </lineage>
</organism>
<name>A0A438GGS3_VITVI</name>
<dbReference type="CDD" id="cd04254">
    <property type="entry name" value="AAK_UMPK-PyrH-Ec"/>
    <property type="match status" value="1"/>
</dbReference>
<dbReference type="InterPro" id="IPR036393">
    <property type="entry name" value="AceGlu_kinase-like_sf"/>
</dbReference>
<dbReference type="PANTHER" id="PTHR42833">
    <property type="entry name" value="URIDYLATE KINASE"/>
    <property type="match status" value="1"/>
</dbReference>
<evidence type="ECO:0000313" key="8">
    <source>
        <dbReference type="EMBL" id="RVW71406.1"/>
    </source>
</evidence>
<dbReference type="Gene3D" id="3.40.1160.10">
    <property type="entry name" value="Acetylglutamate kinase-like"/>
    <property type="match status" value="2"/>
</dbReference>
<dbReference type="GO" id="GO:0044210">
    <property type="term" value="P:'de novo' CTP biosynthetic process"/>
    <property type="evidence" value="ECO:0007669"/>
    <property type="project" value="UniProtKB-UniPathway"/>
</dbReference>
<evidence type="ECO:0000256" key="5">
    <source>
        <dbReference type="ARBA" id="ARBA00032092"/>
    </source>
</evidence>